<feature type="transmembrane region" description="Helical" evidence="13">
    <location>
        <begin position="241"/>
        <end position="263"/>
    </location>
</feature>
<dbReference type="GO" id="GO:0016567">
    <property type="term" value="P:protein ubiquitination"/>
    <property type="evidence" value="ECO:0007669"/>
    <property type="project" value="InterPro"/>
</dbReference>
<evidence type="ECO:0000256" key="13">
    <source>
        <dbReference type="SAM" id="Phobius"/>
    </source>
</evidence>
<dbReference type="EC" id="2.3.2.27" evidence="3"/>
<evidence type="ECO:0000256" key="5">
    <source>
        <dbReference type="ARBA" id="ARBA00022692"/>
    </source>
</evidence>
<feature type="domain" description="RING-type" evidence="14">
    <location>
        <begin position="300"/>
        <end position="335"/>
    </location>
</feature>
<evidence type="ECO:0000256" key="8">
    <source>
        <dbReference type="ARBA" id="ARBA00022786"/>
    </source>
</evidence>
<evidence type="ECO:0000256" key="2">
    <source>
        <dbReference type="ARBA" id="ARBA00004141"/>
    </source>
</evidence>
<protein>
    <recommendedName>
        <fullName evidence="3">RING-type E3 ubiquitin transferase</fullName>
        <ecNumber evidence="3">2.3.2.27</ecNumber>
    </recommendedName>
</protein>
<evidence type="ECO:0000259" key="14">
    <source>
        <dbReference type="PROSITE" id="PS50089"/>
    </source>
</evidence>
<evidence type="ECO:0000256" key="12">
    <source>
        <dbReference type="PROSITE-ProRule" id="PRU00175"/>
    </source>
</evidence>
<comment type="catalytic activity">
    <reaction evidence="1">
        <text>S-ubiquitinyl-[E2 ubiquitin-conjugating enzyme]-L-cysteine + [acceptor protein]-L-lysine = [E2 ubiquitin-conjugating enzyme]-L-cysteine + N(6)-ubiquitinyl-[acceptor protein]-L-lysine.</text>
        <dbReference type="EC" id="2.3.2.27"/>
    </reaction>
</comment>
<sequence length="346" mass="37654">MSGRWISWFGLASCATAGLFVAASEAVGRRARALRTVKHVGTLSELTLLRDLLPLVVAVAGRVWSSSPIKCEDESTKAAIVQTLEEKHFLKQLENGDWKFDKALLSKSTREVPWVLDDGSGFCLEIVNGQSASGLNLMTVCDHYMPIGRSLIRSATDHLSGIRILGIRRTERALPVGTYVTAVGELAAVAPRAGTEEPGTGPTGSGLVLRRPAAGEPFYITTSQLPELVESLSSLSRLCKWFAVGFGAVGVYLIASQVAVTAAKEWRARRLRAQMRSARRSPDRAVGDEMDENASTQDRCVVCMERPLDAVFSKCGHMCCCLECATRLQHCPICRRSSSVIRVYLP</sequence>
<evidence type="ECO:0000256" key="3">
    <source>
        <dbReference type="ARBA" id="ARBA00012483"/>
    </source>
</evidence>
<dbReference type="PANTHER" id="PTHR47568:SF2">
    <property type="entry name" value="E3 UBIQUITIN-PROTEIN LIGASE SP1-RELATED"/>
    <property type="match status" value="1"/>
</dbReference>
<keyword evidence="10 13" id="KW-1133">Transmembrane helix</keyword>
<evidence type="ECO:0000256" key="10">
    <source>
        <dbReference type="ARBA" id="ARBA00022989"/>
    </source>
</evidence>
<evidence type="ECO:0000256" key="1">
    <source>
        <dbReference type="ARBA" id="ARBA00000900"/>
    </source>
</evidence>
<dbReference type="SUPFAM" id="SSF57850">
    <property type="entry name" value="RING/U-box"/>
    <property type="match status" value="1"/>
</dbReference>
<evidence type="ECO:0000256" key="7">
    <source>
        <dbReference type="ARBA" id="ARBA00022771"/>
    </source>
</evidence>
<evidence type="ECO:0000256" key="4">
    <source>
        <dbReference type="ARBA" id="ARBA00022679"/>
    </source>
</evidence>
<evidence type="ECO:0000256" key="6">
    <source>
        <dbReference type="ARBA" id="ARBA00022723"/>
    </source>
</evidence>
<keyword evidence="6" id="KW-0479">Metal-binding</keyword>
<evidence type="ECO:0000313" key="15">
    <source>
        <dbReference type="EMBL" id="JAC83203.1"/>
    </source>
</evidence>
<dbReference type="EMBL" id="GBEZ01001800">
    <property type="protein sequence ID" value="JAC83203.1"/>
    <property type="molecule type" value="Transcribed_RNA"/>
</dbReference>
<evidence type="ECO:0000256" key="9">
    <source>
        <dbReference type="ARBA" id="ARBA00022833"/>
    </source>
</evidence>
<dbReference type="GO" id="GO:0061630">
    <property type="term" value="F:ubiquitin protein ligase activity"/>
    <property type="evidence" value="ECO:0007669"/>
    <property type="project" value="UniProtKB-EC"/>
</dbReference>
<dbReference type="PROSITE" id="PS50089">
    <property type="entry name" value="ZF_RING_2"/>
    <property type="match status" value="1"/>
</dbReference>
<keyword evidence="8" id="KW-0833">Ubl conjugation pathway</keyword>
<keyword evidence="9" id="KW-0862">Zinc</keyword>
<gene>
    <name evidence="15" type="primary">MUL1</name>
    <name evidence="15" type="ORF">TSPGSL018_3910</name>
</gene>
<comment type="subcellular location">
    <subcellularLocation>
        <location evidence="2">Membrane</location>
        <topology evidence="2">Multi-pass membrane protein</topology>
    </subcellularLocation>
</comment>
<proteinExistence type="predicted"/>
<dbReference type="GO" id="GO:0008270">
    <property type="term" value="F:zinc ion binding"/>
    <property type="evidence" value="ECO:0007669"/>
    <property type="project" value="UniProtKB-KW"/>
</dbReference>
<dbReference type="Gene3D" id="3.30.40.10">
    <property type="entry name" value="Zinc/RING finger domain, C3HC4 (zinc finger)"/>
    <property type="match status" value="1"/>
</dbReference>
<keyword evidence="11 13" id="KW-0472">Membrane</keyword>
<accession>A0A061SG09</accession>
<dbReference type="Pfam" id="PF12483">
    <property type="entry name" value="GIDE"/>
    <property type="match status" value="1"/>
</dbReference>
<dbReference type="InterPro" id="IPR013083">
    <property type="entry name" value="Znf_RING/FYVE/PHD"/>
</dbReference>
<reference evidence="15" key="1">
    <citation type="submission" date="2014-05" db="EMBL/GenBank/DDBJ databases">
        <title>The transcriptome of the halophilic microalga Tetraselmis sp. GSL018 isolated from the Great Salt Lake, Utah.</title>
        <authorList>
            <person name="Jinkerson R.E."/>
            <person name="D'Adamo S."/>
            <person name="Posewitz M.C."/>
        </authorList>
    </citation>
    <scope>NUCLEOTIDE SEQUENCE</scope>
    <source>
        <strain evidence="15">GSL018</strain>
    </source>
</reference>
<keyword evidence="4" id="KW-0808">Transferase</keyword>
<organism evidence="15">
    <name type="scientific">Tetraselmis sp. GSL018</name>
    <dbReference type="NCBI Taxonomy" id="582737"/>
    <lineage>
        <taxon>Eukaryota</taxon>
        <taxon>Viridiplantae</taxon>
        <taxon>Chlorophyta</taxon>
        <taxon>core chlorophytes</taxon>
        <taxon>Chlorodendrophyceae</taxon>
        <taxon>Chlorodendrales</taxon>
        <taxon>Chlorodendraceae</taxon>
        <taxon>Tetraselmis</taxon>
    </lineage>
</organism>
<dbReference type="InterPro" id="IPR001841">
    <property type="entry name" value="Znf_RING"/>
</dbReference>
<dbReference type="GO" id="GO:0016020">
    <property type="term" value="C:membrane"/>
    <property type="evidence" value="ECO:0007669"/>
    <property type="project" value="UniProtKB-SubCell"/>
</dbReference>
<name>A0A061SG09_9CHLO</name>
<evidence type="ECO:0000256" key="11">
    <source>
        <dbReference type="ARBA" id="ARBA00023136"/>
    </source>
</evidence>
<dbReference type="InterPro" id="IPR022170">
    <property type="entry name" value="MUL1-like"/>
</dbReference>
<dbReference type="InterPro" id="IPR044231">
    <property type="entry name" value="SP1/SPL1"/>
</dbReference>
<dbReference type="Pfam" id="PF13920">
    <property type="entry name" value="zf-C3HC4_3"/>
    <property type="match status" value="1"/>
</dbReference>
<keyword evidence="5 13" id="KW-0812">Transmembrane</keyword>
<dbReference type="PANTHER" id="PTHR47568">
    <property type="match status" value="1"/>
</dbReference>
<dbReference type="AlphaFoldDB" id="A0A061SG09"/>
<keyword evidence="7 12" id="KW-0863">Zinc-finger</keyword>